<evidence type="ECO:0000259" key="3">
    <source>
        <dbReference type="Pfam" id="PF00206"/>
    </source>
</evidence>
<reference evidence="5" key="1">
    <citation type="submission" date="2016-05" db="EMBL/GenBank/DDBJ databases">
        <title>Microbial consortia oxidize butane by reversing methanogenesis.</title>
        <authorList>
            <person name="Laso-Perez R."/>
            <person name="Richter M."/>
            <person name="Wegener G."/>
            <person name="Musat F."/>
        </authorList>
    </citation>
    <scope>NUCLEOTIDE SEQUENCE [LARGE SCALE GENOMIC DNA]</scope>
    <source>
        <strain evidence="5">BOX2</strain>
    </source>
</reference>
<evidence type="ECO:0000259" key="4">
    <source>
        <dbReference type="Pfam" id="PF14698"/>
    </source>
</evidence>
<dbReference type="NCBIfam" id="TIGR00838">
    <property type="entry name" value="argH"/>
    <property type="match status" value="1"/>
</dbReference>
<sequence length="443" mass="49660">MDIIRRARLKEMDRTALEFMQSIEADRWIFKADLAVDRAHTRMLLENGIISEKDASLILEGLDQIEEAGIDALNLEEYEDIHACVESRLIELIGEDAGGRMHTARSRNDEVATCIRIALREELEKLIDKLNDLRRTILLRAEEHLETIMPGFTHLQFAQPTTLAHHLLAHFDALSRDLERLGGVYSRTNRSPLGAAAFASTSFPIDRRRTMELLGFEGLVENSMDAVSARDFLIEAISVSAIIMMHLSRLSEELILWSSQGFDMIELDDTVTSTSSIMPQKKNPDLAELIRAKTGTVNGALTAALTIMKAMPMSYNRDLQELTPHLIKAVTITAASVSGMERMIRSMKVKRDSMRSKLELGDLMATDLADALVREKGLPFRTAHKIVGKAVSEGYAIEELDEATLRDVLDPMLSVNKRKVTGGPAPEEVKRMIEQRKRELSLI</sequence>
<accession>A0A1F2P9X9</accession>
<keyword evidence="1 5" id="KW-0456">Lyase</keyword>
<dbReference type="Pfam" id="PF14698">
    <property type="entry name" value="ASL_C2"/>
    <property type="match status" value="1"/>
</dbReference>
<evidence type="ECO:0000256" key="1">
    <source>
        <dbReference type="HAMAP-Rule" id="MF_00006"/>
    </source>
</evidence>
<dbReference type="SUPFAM" id="SSF48557">
    <property type="entry name" value="L-aspartase-like"/>
    <property type="match status" value="1"/>
</dbReference>
<comment type="caution">
    <text evidence="5">The sequence shown here is derived from an EMBL/GenBank/DDBJ whole genome shotgun (WGS) entry which is preliminary data.</text>
</comment>
<evidence type="ECO:0000313" key="6">
    <source>
        <dbReference type="Proteomes" id="UP000186940"/>
    </source>
</evidence>
<keyword evidence="1" id="KW-0055">Arginine biosynthesis</keyword>
<gene>
    <name evidence="1" type="primary">argH</name>
    <name evidence="5" type="ORF">SCAL_000830</name>
</gene>
<dbReference type="Gene3D" id="1.10.275.10">
    <property type="entry name" value="Fumarase/aspartase (N-terminal domain)"/>
    <property type="match status" value="1"/>
</dbReference>
<feature type="domain" description="Argininosuccinate lyase C-terminal" evidence="4">
    <location>
        <begin position="363"/>
        <end position="407"/>
    </location>
</feature>
<dbReference type="Pfam" id="PF00206">
    <property type="entry name" value="Lyase_1"/>
    <property type="match status" value="1"/>
</dbReference>
<dbReference type="Gene3D" id="1.10.40.30">
    <property type="entry name" value="Fumarase/aspartase (C-terminal domain)"/>
    <property type="match status" value="1"/>
</dbReference>
<dbReference type="STRING" id="1838285.SCAL_000830"/>
<dbReference type="EC" id="4.3.2.1" evidence="1 2"/>
<comment type="subcellular location">
    <subcellularLocation>
        <location evidence="1">Cytoplasm</location>
    </subcellularLocation>
</comment>
<dbReference type="InterPro" id="IPR024083">
    <property type="entry name" value="Fumarase/histidase_N"/>
</dbReference>
<dbReference type="EMBL" id="LYOS01000002">
    <property type="protein sequence ID" value="OFV68190.1"/>
    <property type="molecule type" value="Genomic_DNA"/>
</dbReference>
<dbReference type="HAMAP" id="MF_00006">
    <property type="entry name" value="Arg_succ_lyase"/>
    <property type="match status" value="1"/>
</dbReference>
<dbReference type="InterPro" id="IPR000362">
    <property type="entry name" value="Fumarate_lyase_fam"/>
</dbReference>
<dbReference type="Proteomes" id="UP000186940">
    <property type="component" value="Unassembled WGS sequence"/>
</dbReference>
<dbReference type="AlphaFoldDB" id="A0A1F2P9X9"/>
<comment type="similarity">
    <text evidence="1">Belongs to the lyase 1 family. Argininosuccinate lyase subfamily.</text>
</comment>
<keyword evidence="6" id="KW-1185">Reference proteome</keyword>
<dbReference type="InterPro" id="IPR009049">
    <property type="entry name" value="Argininosuccinate_lyase"/>
</dbReference>
<dbReference type="InterPro" id="IPR008948">
    <property type="entry name" value="L-Aspartase-like"/>
</dbReference>
<name>A0A1F2P9X9_9EURY</name>
<comment type="pathway">
    <text evidence="1">Amino-acid biosynthesis; L-arginine biosynthesis; L-arginine from L-ornithine and carbamoyl phosphate: step 3/3.</text>
</comment>
<dbReference type="FunFam" id="1.20.200.10:FF:000015">
    <property type="entry name" value="argininosuccinate lyase isoform X2"/>
    <property type="match status" value="1"/>
</dbReference>
<dbReference type="PRINTS" id="PR00149">
    <property type="entry name" value="FUMRATELYASE"/>
</dbReference>
<comment type="catalytic activity">
    <reaction evidence="1">
        <text>2-(N(omega)-L-arginino)succinate = fumarate + L-arginine</text>
        <dbReference type="Rhea" id="RHEA:24020"/>
        <dbReference type="ChEBI" id="CHEBI:29806"/>
        <dbReference type="ChEBI" id="CHEBI:32682"/>
        <dbReference type="ChEBI" id="CHEBI:57472"/>
        <dbReference type="EC" id="4.3.2.1"/>
    </reaction>
</comment>
<dbReference type="PRINTS" id="PR00145">
    <property type="entry name" value="ARGSUCLYASE"/>
</dbReference>
<dbReference type="UniPathway" id="UPA00068">
    <property type="reaction ID" value="UER00114"/>
</dbReference>
<keyword evidence="1" id="KW-0028">Amino-acid biosynthesis</keyword>
<dbReference type="GO" id="GO:0042450">
    <property type="term" value="P:L-arginine biosynthetic process via ornithine"/>
    <property type="evidence" value="ECO:0007669"/>
    <property type="project" value="UniProtKB-UniRule"/>
</dbReference>
<protein>
    <recommendedName>
        <fullName evidence="1 2">Argininosuccinate lyase</fullName>
        <shortName evidence="1">ASAL</shortName>
        <ecNumber evidence="1 2">4.3.2.1</ecNumber>
    </recommendedName>
    <alternativeName>
        <fullName evidence="1">Arginosuccinase</fullName>
    </alternativeName>
</protein>
<dbReference type="PANTHER" id="PTHR43814">
    <property type="entry name" value="ARGININOSUCCINATE LYASE"/>
    <property type="match status" value="1"/>
</dbReference>
<feature type="domain" description="Fumarate lyase N-terminal" evidence="3">
    <location>
        <begin position="12"/>
        <end position="299"/>
    </location>
</feature>
<proteinExistence type="inferred from homology"/>
<evidence type="ECO:0000313" key="5">
    <source>
        <dbReference type="EMBL" id="OFV68190.1"/>
    </source>
</evidence>
<dbReference type="InterPro" id="IPR029419">
    <property type="entry name" value="Arg_succ_lyase_C"/>
</dbReference>
<dbReference type="CDD" id="cd01359">
    <property type="entry name" value="Argininosuccinate_lyase"/>
    <property type="match status" value="1"/>
</dbReference>
<dbReference type="Gene3D" id="1.20.200.10">
    <property type="entry name" value="Fumarase/aspartase (Central domain)"/>
    <property type="match status" value="1"/>
</dbReference>
<organism evidence="5 6">
    <name type="scientific">Candidatus Syntropharchaeum caldarium</name>
    <dbReference type="NCBI Taxonomy" id="1838285"/>
    <lineage>
        <taxon>Archaea</taxon>
        <taxon>Methanobacteriati</taxon>
        <taxon>Methanobacteriota</taxon>
        <taxon>Stenosarchaea group</taxon>
        <taxon>Methanomicrobia</taxon>
        <taxon>Methanosarcinales</taxon>
        <taxon>ANME-2 cluster</taxon>
        <taxon>Candidatus Syntropharchaeum</taxon>
    </lineage>
</organism>
<keyword evidence="1" id="KW-0963">Cytoplasm</keyword>
<dbReference type="GO" id="GO:0005829">
    <property type="term" value="C:cytosol"/>
    <property type="evidence" value="ECO:0007669"/>
    <property type="project" value="TreeGrafter"/>
</dbReference>
<evidence type="ECO:0000256" key="2">
    <source>
        <dbReference type="NCBIfam" id="TIGR00838"/>
    </source>
</evidence>
<dbReference type="PANTHER" id="PTHR43814:SF1">
    <property type="entry name" value="ARGININOSUCCINATE LYASE"/>
    <property type="match status" value="1"/>
</dbReference>
<dbReference type="PATRIC" id="fig|1838285.3.peg.839"/>
<dbReference type="InterPro" id="IPR022761">
    <property type="entry name" value="Fumarate_lyase_N"/>
</dbReference>
<dbReference type="GO" id="GO:0004056">
    <property type="term" value="F:argininosuccinate lyase activity"/>
    <property type="evidence" value="ECO:0007669"/>
    <property type="project" value="UniProtKB-UniRule"/>
</dbReference>